<keyword evidence="1" id="KW-1133">Transmembrane helix</keyword>
<name>A0A7X3LJ86_9BACL</name>
<accession>A0A7X3LJ86</accession>
<evidence type="ECO:0000313" key="3">
    <source>
        <dbReference type="Proteomes" id="UP000460318"/>
    </source>
</evidence>
<protein>
    <submittedName>
        <fullName evidence="2">Uncharacterized protein</fullName>
    </submittedName>
</protein>
<dbReference type="RefSeq" id="WP_160499559.1">
    <property type="nucleotide sequence ID" value="NZ_WUBI01000003.1"/>
</dbReference>
<evidence type="ECO:0000256" key="1">
    <source>
        <dbReference type="SAM" id="Phobius"/>
    </source>
</evidence>
<feature type="transmembrane region" description="Helical" evidence="1">
    <location>
        <begin position="83"/>
        <end position="100"/>
    </location>
</feature>
<feature type="transmembrane region" description="Helical" evidence="1">
    <location>
        <begin position="195"/>
        <end position="214"/>
    </location>
</feature>
<keyword evidence="1" id="KW-0812">Transmembrane</keyword>
<dbReference type="Proteomes" id="UP000460318">
    <property type="component" value="Unassembled WGS sequence"/>
</dbReference>
<feature type="transmembrane region" description="Helical" evidence="1">
    <location>
        <begin position="106"/>
        <end position="124"/>
    </location>
</feature>
<comment type="caution">
    <text evidence="2">The sequence shown here is derived from an EMBL/GenBank/DDBJ whole genome shotgun (WGS) entry which is preliminary data.</text>
</comment>
<proteinExistence type="predicted"/>
<dbReference type="EMBL" id="WUBI01000003">
    <property type="protein sequence ID" value="MWV45980.1"/>
    <property type="molecule type" value="Genomic_DNA"/>
</dbReference>
<keyword evidence="1" id="KW-0472">Membrane</keyword>
<feature type="transmembrane region" description="Helical" evidence="1">
    <location>
        <begin position="149"/>
        <end position="175"/>
    </location>
</feature>
<gene>
    <name evidence="2" type="ORF">GRF59_20385</name>
</gene>
<organism evidence="2 3">
    <name type="scientific">Paenibacillus dendrobii</name>
    <dbReference type="NCBI Taxonomy" id="2691084"/>
    <lineage>
        <taxon>Bacteria</taxon>
        <taxon>Bacillati</taxon>
        <taxon>Bacillota</taxon>
        <taxon>Bacilli</taxon>
        <taxon>Bacillales</taxon>
        <taxon>Paenibacillaceae</taxon>
        <taxon>Paenibacillus</taxon>
    </lineage>
</organism>
<evidence type="ECO:0000313" key="2">
    <source>
        <dbReference type="EMBL" id="MWV45980.1"/>
    </source>
</evidence>
<keyword evidence="3" id="KW-1185">Reference proteome</keyword>
<reference evidence="2 3" key="1">
    <citation type="submission" date="2019-12" db="EMBL/GenBank/DDBJ databases">
        <title>Paenibacillus sp. nov., an endophytic bacterium isolated from the stem of Dendrobium.</title>
        <authorList>
            <person name="Zhao R."/>
        </authorList>
    </citation>
    <scope>NUCLEOTIDE SEQUENCE [LARGE SCALE GENOMIC DNA]</scope>
    <source>
        <strain evidence="2 3">HJL G12</strain>
    </source>
</reference>
<dbReference type="AlphaFoldDB" id="A0A7X3LJ86"/>
<sequence>MNPLQEHVEKLFAGYKPTPQVRELKAEILSNLEAKVADLTGDGMEYSLAVEAAKSNITSVEGLVEEPASYEVVKYRSELLQTALLYSLIAWIITIPMRLFQVAENLSLLLPLIAVVLGILYLLVRGSAAGADSKTASFNHTSAVRSRTLAWIIWGIFVLAMTMSTTAVHMGSNIWFGRPLHISGPYQFGTLAAHYAWPLVTIIIPLIFSASLRLKMKHEAGGRHVD</sequence>